<gene>
    <name evidence="1" type="ORF">NYG90_10225</name>
</gene>
<evidence type="ECO:0000313" key="2">
    <source>
        <dbReference type="Proteomes" id="UP001173802"/>
    </source>
</evidence>
<accession>A0ACC6FUR2</accession>
<organism evidence="1 2">
    <name type="scientific">Helicobacter zhangjianzhongii</name>
    <dbReference type="NCBI Taxonomy" id="2974574"/>
    <lineage>
        <taxon>Bacteria</taxon>
        <taxon>Pseudomonadati</taxon>
        <taxon>Campylobacterota</taxon>
        <taxon>Epsilonproteobacteria</taxon>
        <taxon>Campylobacterales</taxon>
        <taxon>Helicobacteraceae</taxon>
        <taxon>Helicobacter</taxon>
    </lineage>
</organism>
<name>A0ACC6FUR2_9HELI</name>
<keyword evidence="2" id="KW-1185">Reference proteome</keyword>
<dbReference type="EMBL" id="JANURN010000014">
    <property type="protein sequence ID" value="MDL0083034.1"/>
    <property type="molecule type" value="Genomic_DNA"/>
</dbReference>
<protein>
    <submittedName>
        <fullName evidence="1">Transporter substrate-binding domain-containing protein</fullName>
    </submittedName>
</protein>
<dbReference type="Proteomes" id="UP001173802">
    <property type="component" value="Unassembled WGS sequence"/>
</dbReference>
<proteinExistence type="predicted"/>
<evidence type="ECO:0000313" key="1">
    <source>
        <dbReference type="EMBL" id="MDL0083034.1"/>
    </source>
</evidence>
<reference evidence="1 2" key="1">
    <citation type="journal article" date="2023" name="Microorganisms">
        <title>Isolation and Genomic Characteristics of Cat-Borne Campylobacter felis sp. nov. and Sheep-Borne Campylobacter ovis sp. nov.</title>
        <authorList>
            <person name="Wang H."/>
            <person name="Li Y."/>
            <person name="Gu Y."/>
            <person name="Zhou G."/>
            <person name="Chen X."/>
            <person name="Zhang X."/>
            <person name="Shao Z."/>
            <person name="Zhang J."/>
            <person name="Zhang M."/>
        </authorList>
    </citation>
    <scope>NUCLEOTIDE SEQUENCE [LARGE SCALE GENOMIC DNA]</scope>
    <source>
        <strain evidence="1 2">XJK30-2</strain>
    </source>
</reference>
<comment type="caution">
    <text evidence="1">The sequence shown here is derived from an EMBL/GenBank/DDBJ whole genome shotgun (WGS) entry which is preliminary data.</text>
</comment>
<sequence>MRYYQRFWQFGKKVRIMLGLLGVLLLLGCENSLDSIKDRRILHIGISKATPPFGYVDSRGEFAGLEVLLGKKLAKDLLGDESRVSFQAITQELAYKLLESGELDIVLASSFAIAENPHALISSTPYMYANISVLGKSSQPKGIQELAASAVLVRQDSIAAAYFASNYPTITLQTCLDLRECLASFVREENTYFADSDMIITALARQNPSFVISVPALGDPYPIAPLLKSSSTSLHNWLDKEITILHKEGFLKQAFSSALQSYDDEQSLR</sequence>